<evidence type="ECO:0000313" key="1">
    <source>
        <dbReference type="EMBL" id="GMS86112.1"/>
    </source>
</evidence>
<accession>A0AAV5SRV5</accession>
<evidence type="ECO:0000313" key="2">
    <source>
        <dbReference type="Proteomes" id="UP001432027"/>
    </source>
</evidence>
<proteinExistence type="predicted"/>
<reference evidence="1" key="1">
    <citation type="submission" date="2023-10" db="EMBL/GenBank/DDBJ databases">
        <title>Genome assembly of Pristionchus species.</title>
        <authorList>
            <person name="Yoshida K."/>
            <person name="Sommer R.J."/>
        </authorList>
    </citation>
    <scope>NUCLEOTIDE SEQUENCE</scope>
    <source>
        <strain evidence="1">RS0144</strain>
    </source>
</reference>
<dbReference type="Proteomes" id="UP001432027">
    <property type="component" value="Unassembled WGS sequence"/>
</dbReference>
<organism evidence="1 2">
    <name type="scientific">Pristionchus entomophagus</name>
    <dbReference type="NCBI Taxonomy" id="358040"/>
    <lineage>
        <taxon>Eukaryota</taxon>
        <taxon>Metazoa</taxon>
        <taxon>Ecdysozoa</taxon>
        <taxon>Nematoda</taxon>
        <taxon>Chromadorea</taxon>
        <taxon>Rhabditida</taxon>
        <taxon>Rhabditina</taxon>
        <taxon>Diplogasteromorpha</taxon>
        <taxon>Diplogasteroidea</taxon>
        <taxon>Neodiplogasteridae</taxon>
        <taxon>Pristionchus</taxon>
    </lineage>
</organism>
<protein>
    <submittedName>
        <fullName evidence="1">Uncharacterized protein</fullName>
    </submittedName>
</protein>
<dbReference type="EMBL" id="BTSX01000002">
    <property type="protein sequence ID" value="GMS86112.1"/>
    <property type="molecule type" value="Genomic_DNA"/>
</dbReference>
<comment type="caution">
    <text evidence="1">The sequence shown here is derived from an EMBL/GenBank/DDBJ whole genome shotgun (WGS) entry which is preliminary data.</text>
</comment>
<feature type="non-terminal residue" evidence="1">
    <location>
        <position position="109"/>
    </location>
</feature>
<dbReference type="AlphaFoldDB" id="A0AAV5SRV5"/>
<sequence length="109" mass="11419">MNASAVKHAAQPRNASELKNRYFASSVANLIRSDAAPVADLERKISTTVVSPHASFTRNCTRGGTAAAVPIAPVDSLSTRNMSSTVAKLPTAPIHTAQIAGVEKMARYG</sequence>
<gene>
    <name evidence="1" type="ORF">PENTCL1PPCAC_8287</name>
</gene>
<keyword evidence="2" id="KW-1185">Reference proteome</keyword>
<name>A0AAV5SRV5_9BILA</name>